<evidence type="ECO:0000313" key="4">
    <source>
        <dbReference type="EMBL" id="CAB4817288.1"/>
    </source>
</evidence>
<dbReference type="EMBL" id="CAFBNU010000002">
    <property type="protein sequence ID" value="CAB4961683.1"/>
    <property type="molecule type" value="Genomic_DNA"/>
</dbReference>
<name>A0A6J6Q158_9ZZZZ</name>
<feature type="transmembrane region" description="Helical" evidence="1">
    <location>
        <begin position="21"/>
        <end position="38"/>
    </location>
</feature>
<gene>
    <name evidence="2" type="ORF">UFOPK2343_00404</name>
    <name evidence="3" type="ORF">UFOPK2652_00449</name>
    <name evidence="4" type="ORF">UFOPK3128_00536</name>
    <name evidence="5" type="ORF">UFOPK3227_00200</name>
    <name evidence="6" type="ORF">UFOPK3511_00389</name>
    <name evidence="7" type="ORF">UFOPK3880_00339</name>
    <name evidence="8" type="ORF">UFOPK4146_00190</name>
</gene>
<evidence type="ECO:0000313" key="3">
    <source>
        <dbReference type="EMBL" id="CAB4705500.1"/>
    </source>
</evidence>
<sequence length="209" mass="22574">MNNLNLDSIKEIALKRATAKTYFAIALLLLSLFAAFAITGKANRSVAIWSASSDLVAGDLITKSNIKKVKVFLPESSSKYLSANARIEDQIATRRIVSGELIPSSAISRNFSGESIRSVPLKISRNDLPSDLTSGQSVDIYSLPQPDINSQKNQKTELISEAVIVESIDIKSRDMGGDIGIVIKIPETDVISLLSSVNSSRIVVVRNAL</sequence>
<dbReference type="EMBL" id="CAFBPT010000001">
    <property type="protein sequence ID" value="CAB5019867.1"/>
    <property type="molecule type" value="Genomic_DNA"/>
</dbReference>
<evidence type="ECO:0000313" key="7">
    <source>
        <dbReference type="EMBL" id="CAB4961683.1"/>
    </source>
</evidence>
<reference evidence="3" key="1">
    <citation type="submission" date="2020-05" db="EMBL/GenBank/DDBJ databases">
        <authorList>
            <person name="Chiriac C."/>
            <person name="Salcher M."/>
            <person name="Ghai R."/>
            <person name="Kavagutti S V."/>
        </authorList>
    </citation>
    <scope>NUCLEOTIDE SEQUENCE</scope>
</reference>
<dbReference type="EMBL" id="CAEZYD010000004">
    <property type="protein sequence ID" value="CAB4705500.1"/>
    <property type="molecule type" value="Genomic_DNA"/>
</dbReference>
<keyword evidence="1" id="KW-1133">Transmembrane helix</keyword>
<organism evidence="3">
    <name type="scientific">freshwater metagenome</name>
    <dbReference type="NCBI Taxonomy" id="449393"/>
    <lineage>
        <taxon>unclassified sequences</taxon>
        <taxon>metagenomes</taxon>
        <taxon>ecological metagenomes</taxon>
    </lineage>
</organism>
<keyword evidence="1" id="KW-0472">Membrane</keyword>
<evidence type="ECO:0000256" key="1">
    <source>
        <dbReference type="SAM" id="Phobius"/>
    </source>
</evidence>
<accession>A0A6J6Q158</accession>
<dbReference type="CDD" id="cd11614">
    <property type="entry name" value="SAF_CpaB_FlgA_like"/>
    <property type="match status" value="1"/>
</dbReference>
<proteinExistence type="predicted"/>
<dbReference type="EMBL" id="CAFBMA010000002">
    <property type="protein sequence ID" value="CAB4890899.1"/>
    <property type="molecule type" value="Genomic_DNA"/>
</dbReference>
<dbReference type="EMBL" id="CAFAAZ010000003">
    <property type="protein sequence ID" value="CAB4817288.1"/>
    <property type="molecule type" value="Genomic_DNA"/>
</dbReference>
<protein>
    <submittedName>
        <fullName evidence="3">Unannotated protein</fullName>
    </submittedName>
</protein>
<dbReference type="AlphaFoldDB" id="A0A6J6Q158"/>
<dbReference type="EMBL" id="CAFAHD010000010">
    <property type="protein sequence ID" value="CAB4837187.1"/>
    <property type="molecule type" value="Genomic_DNA"/>
</dbReference>
<evidence type="ECO:0000313" key="5">
    <source>
        <dbReference type="EMBL" id="CAB4837187.1"/>
    </source>
</evidence>
<dbReference type="EMBL" id="CAEZXD010000006">
    <property type="protein sequence ID" value="CAB4671365.1"/>
    <property type="molecule type" value="Genomic_DNA"/>
</dbReference>
<evidence type="ECO:0000313" key="8">
    <source>
        <dbReference type="EMBL" id="CAB5019867.1"/>
    </source>
</evidence>
<keyword evidence="1" id="KW-0812">Transmembrane</keyword>
<evidence type="ECO:0000313" key="6">
    <source>
        <dbReference type="EMBL" id="CAB4890899.1"/>
    </source>
</evidence>
<evidence type="ECO:0000313" key="2">
    <source>
        <dbReference type="EMBL" id="CAB4671365.1"/>
    </source>
</evidence>